<dbReference type="Proteomes" id="UP000240381">
    <property type="component" value="Unassembled WGS sequence"/>
</dbReference>
<dbReference type="AlphaFoldDB" id="A0A2R6BIW9"/>
<evidence type="ECO:0000313" key="1">
    <source>
        <dbReference type="EMBL" id="PSN98607.1"/>
    </source>
</evidence>
<name>A0A2R6BIW9_9ARCH</name>
<gene>
    <name evidence="1" type="ORF">B9Q11_02040</name>
</gene>
<reference evidence="1 2" key="1">
    <citation type="submission" date="2017-04" db="EMBL/GenBank/DDBJ databases">
        <title>Novel microbial lineages endemic to geothermal iron-oxide mats fill important gaps in the evolutionary history of Archaea.</title>
        <authorList>
            <person name="Jay Z.J."/>
            <person name="Beam J.P."/>
            <person name="Dlakic M."/>
            <person name="Rusch D.B."/>
            <person name="Kozubal M.A."/>
            <person name="Inskeep W.P."/>
        </authorList>
    </citation>
    <scope>NUCLEOTIDE SEQUENCE [LARGE SCALE GENOMIC DNA]</scope>
    <source>
        <strain evidence="1">ECH_B_SAG-F08</strain>
    </source>
</reference>
<evidence type="ECO:0000313" key="2">
    <source>
        <dbReference type="Proteomes" id="UP000240381"/>
    </source>
</evidence>
<dbReference type="EMBL" id="NEXM01000028">
    <property type="protein sequence ID" value="PSN98607.1"/>
    <property type="molecule type" value="Genomic_DNA"/>
</dbReference>
<organism evidence="1 2">
    <name type="scientific">Candidatus Marsarchaeota G2 archaeon ECH_B_SAG-F08</name>
    <dbReference type="NCBI Taxonomy" id="1978165"/>
    <lineage>
        <taxon>Archaea</taxon>
        <taxon>Candidatus Marsarchaeota</taxon>
        <taxon>Candidatus Marsarchaeota group 2</taxon>
    </lineage>
</organism>
<protein>
    <submittedName>
        <fullName evidence="1">Uncharacterized protein</fullName>
    </submittedName>
</protein>
<proteinExistence type="predicted"/>
<sequence>MSSCLANKMAKFDGVKNYTLLEIERSQNEVTLVFRDNRFVFITSSGDEIKLEDEGVEGAELANVSEEQKRVVLGFKNGKKLVAWVENGEISAESIPE</sequence>
<accession>A0A2R6BIW9</accession>
<comment type="caution">
    <text evidence="1">The sequence shown here is derived from an EMBL/GenBank/DDBJ whole genome shotgun (WGS) entry which is preliminary data.</text>
</comment>